<dbReference type="AlphaFoldDB" id="A0A1Y2H028"/>
<dbReference type="Proteomes" id="UP000193648">
    <property type="component" value="Unassembled WGS sequence"/>
</dbReference>
<dbReference type="STRING" id="64571.A0A1Y2H028"/>
<dbReference type="OrthoDB" id="3358371at2759"/>
<organism evidence="4 5">
    <name type="scientific">Lobosporangium transversale</name>
    <dbReference type="NCBI Taxonomy" id="64571"/>
    <lineage>
        <taxon>Eukaryota</taxon>
        <taxon>Fungi</taxon>
        <taxon>Fungi incertae sedis</taxon>
        <taxon>Mucoromycota</taxon>
        <taxon>Mortierellomycotina</taxon>
        <taxon>Mortierellomycetes</taxon>
        <taxon>Mortierellales</taxon>
        <taxon>Mortierellaceae</taxon>
        <taxon>Lobosporangium</taxon>
    </lineage>
</organism>
<reference evidence="4 5" key="1">
    <citation type="submission" date="2016-07" db="EMBL/GenBank/DDBJ databases">
        <title>Pervasive Adenine N6-methylation of Active Genes in Fungi.</title>
        <authorList>
            <consortium name="DOE Joint Genome Institute"/>
            <person name="Mondo S.J."/>
            <person name="Dannebaum R.O."/>
            <person name="Kuo R.C."/>
            <person name="Labutti K."/>
            <person name="Haridas S."/>
            <person name="Kuo A."/>
            <person name="Salamov A."/>
            <person name="Ahrendt S.R."/>
            <person name="Lipzen A."/>
            <person name="Sullivan W."/>
            <person name="Andreopoulos W.B."/>
            <person name="Clum A."/>
            <person name="Lindquist E."/>
            <person name="Daum C."/>
            <person name="Ramamoorthy G.K."/>
            <person name="Gryganskyi A."/>
            <person name="Culley D."/>
            <person name="Magnuson J.K."/>
            <person name="James T.Y."/>
            <person name="O'Malley M.A."/>
            <person name="Stajich J.E."/>
            <person name="Spatafora J.W."/>
            <person name="Visel A."/>
            <person name="Grigoriev I.V."/>
        </authorList>
    </citation>
    <scope>NUCLEOTIDE SEQUENCE [LARGE SCALE GENOMIC DNA]</scope>
    <source>
        <strain evidence="4 5">NRRL 3116</strain>
    </source>
</reference>
<evidence type="ECO:0000313" key="5">
    <source>
        <dbReference type="Proteomes" id="UP000193648"/>
    </source>
</evidence>
<protein>
    <recommendedName>
        <fullName evidence="3">NmrA-like domain-containing protein</fullName>
    </recommendedName>
</protein>
<proteinExistence type="inferred from homology"/>
<dbReference type="EMBL" id="MCFF01000003">
    <property type="protein sequence ID" value="ORZ27920.1"/>
    <property type="molecule type" value="Genomic_DNA"/>
</dbReference>
<dbReference type="InterPro" id="IPR036291">
    <property type="entry name" value="NAD(P)-bd_dom_sf"/>
</dbReference>
<evidence type="ECO:0000259" key="3">
    <source>
        <dbReference type="Pfam" id="PF05368"/>
    </source>
</evidence>
<evidence type="ECO:0000256" key="1">
    <source>
        <dbReference type="ARBA" id="ARBA00006328"/>
    </source>
</evidence>
<gene>
    <name evidence="4" type="ORF">BCR41DRAFT_379853</name>
</gene>
<name>A0A1Y2H028_9FUNG</name>
<dbReference type="Gene3D" id="3.90.25.10">
    <property type="entry name" value="UDP-galactose 4-epimerase, domain 1"/>
    <property type="match status" value="1"/>
</dbReference>
<dbReference type="Pfam" id="PF05368">
    <property type="entry name" value="NmrA"/>
    <property type="match status" value="1"/>
</dbReference>
<dbReference type="GO" id="GO:0005634">
    <property type="term" value="C:nucleus"/>
    <property type="evidence" value="ECO:0007669"/>
    <property type="project" value="TreeGrafter"/>
</dbReference>
<comment type="caution">
    <text evidence="4">The sequence shown here is derived from an EMBL/GenBank/DDBJ whole genome shotgun (WGS) entry which is preliminary data.</text>
</comment>
<dbReference type="Gene3D" id="3.40.50.720">
    <property type="entry name" value="NAD(P)-binding Rossmann-like Domain"/>
    <property type="match status" value="1"/>
</dbReference>
<feature type="domain" description="NmrA-like" evidence="3">
    <location>
        <begin position="2"/>
        <end position="302"/>
    </location>
</feature>
<dbReference type="InterPro" id="IPR051164">
    <property type="entry name" value="NmrA-like_oxidored"/>
</dbReference>
<keyword evidence="2" id="KW-0521">NADP</keyword>
<keyword evidence="5" id="KW-1185">Reference proteome</keyword>
<dbReference type="PANTHER" id="PTHR42748:SF11">
    <property type="entry name" value="NMRA-LIKE DOMAIN-CONTAINING PROTEIN"/>
    <property type="match status" value="1"/>
</dbReference>
<comment type="similarity">
    <text evidence="1">Belongs to the NmrA-type oxidoreductase family.</text>
</comment>
<evidence type="ECO:0000256" key="2">
    <source>
        <dbReference type="ARBA" id="ARBA00022857"/>
    </source>
</evidence>
<dbReference type="SUPFAM" id="SSF51735">
    <property type="entry name" value="NAD(P)-binding Rossmann-fold domains"/>
    <property type="match status" value="1"/>
</dbReference>
<dbReference type="PANTHER" id="PTHR42748">
    <property type="entry name" value="NITROGEN METABOLITE REPRESSION PROTEIN NMRA FAMILY MEMBER"/>
    <property type="match status" value="1"/>
</dbReference>
<dbReference type="InParanoid" id="A0A1Y2H028"/>
<dbReference type="InterPro" id="IPR008030">
    <property type="entry name" value="NmrA-like"/>
</dbReference>
<sequence length="310" mass="34145">MSKILVVFGATGQQGGSVVNYVLNDPELSKQFKIRAVTRDPSKPAAQTLQQQGVDIVKGDVDDKESIKYALQDAHTVFGVTTTSYDEHLYSREFAQGKALADAAVAAGVQYFIFSSLPHAGKLSNGKHPGVESFNVKADIEEYIRSLPIKSAFFAPGLFMQNYSRHAAPQPQGDETYALLNIISPQTLLPLIDTPGDTGKYVGAILAEPDKYEGTVFNASTELLTFEEMAEVISKSTGKTVKYKQISAEAYASSMPADLGKYLTRMQLYIQDCGYFGPQTRELVEWSVKNARGKLTTFEEYFQKNPLHLQ</sequence>
<evidence type="ECO:0000313" key="4">
    <source>
        <dbReference type="EMBL" id="ORZ27920.1"/>
    </source>
</evidence>
<dbReference type="RefSeq" id="XP_021885623.1">
    <property type="nucleotide sequence ID" value="XM_022027234.1"/>
</dbReference>
<dbReference type="CDD" id="cd05251">
    <property type="entry name" value="NmrA_like_SDR_a"/>
    <property type="match status" value="1"/>
</dbReference>
<dbReference type="GeneID" id="33569077"/>
<accession>A0A1Y2H028</accession>